<feature type="coiled-coil region" evidence="8">
    <location>
        <begin position="124"/>
        <end position="155"/>
    </location>
</feature>
<reference evidence="9" key="1">
    <citation type="thesis" date="2020" institute="ProQuest LLC" country="789 East Eisenhower Parkway, Ann Arbor, MI, USA">
        <title>Comparative Genomics and Chromosome Evolution.</title>
        <authorList>
            <person name="Mudd A.B."/>
        </authorList>
    </citation>
    <scope>NUCLEOTIDE SEQUENCE</scope>
    <source>
        <strain evidence="9">1538</strain>
        <tissue evidence="9">Blood</tissue>
    </source>
</reference>
<dbReference type="AlphaFoldDB" id="A0AAV3ANL6"/>
<organism evidence="9 10">
    <name type="scientific">Pyxicephalus adspersus</name>
    <name type="common">African bullfrog</name>
    <dbReference type="NCBI Taxonomy" id="30357"/>
    <lineage>
        <taxon>Eukaryota</taxon>
        <taxon>Metazoa</taxon>
        <taxon>Chordata</taxon>
        <taxon>Craniata</taxon>
        <taxon>Vertebrata</taxon>
        <taxon>Euteleostomi</taxon>
        <taxon>Amphibia</taxon>
        <taxon>Batrachia</taxon>
        <taxon>Anura</taxon>
        <taxon>Neobatrachia</taxon>
        <taxon>Ranoidea</taxon>
        <taxon>Pyxicephalidae</taxon>
        <taxon>Pyxicephalinae</taxon>
        <taxon>Pyxicephalus</taxon>
    </lineage>
</organism>
<evidence type="ECO:0000313" key="10">
    <source>
        <dbReference type="Proteomes" id="UP001181693"/>
    </source>
</evidence>
<evidence type="ECO:0008006" key="11">
    <source>
        <dbReference type="Google" id="ProtNLM"/>
    </source>
</evidence>
<evidence type="ECO:0000256" key="6">
    <source>
        <dbReference type="ARBA" id="ARBA00023128"/>
    </source>
</evidence>
<evidence type="ECO:0000313" key="9">
    <source>
        <dbReference type="EMBL" id="DBA24540.1"/>
    </source>
</evidence>
<evidence type="ECO:0000256" key="8">
    <source>
        <dbReference type="SAM" id="Coils"/>
    </source>
</evidence>
<evidence type="ECO:0000256" key="4">
    <source>
        <dbReference type="ARBA" id="ARBA00022989"/>
    </source>
</evidence>
<keyword evidence="7" id="KW-0472">Membrane</keyword>
<gene>
    <name evidence="9" type="ORF">GDO54_012180</name>
</gene>
<comment type="caution">
    <text evidence="9">The sequence shown here is derived from an EMBL/GenBank/DDBJ whole genome shotgun (WGS) entry which is preliminary data.</text>
</comment>
<protein>
    <recommendedName>
        <fullName evidence="11">Mitochondrial calcium uniporter regulator 1</fullName>
    </recommendedName>
</protein>
<evidence type="ECO:0000256" key="3">
    <source>
        <dbReference type="ARBA" id="ARBA00022692"/>
    </source>
</evidence>
<dbReference type="GO" id="GO:0036444">
    <property type="term" value="P:calcium import into the mitochondrion"/>
    <property type="evidence" value="ECO:0007669"/>
    <property type="project" value="TreeGrafter"/>
</dbReference>
<evidence type="ECO:0000256" key="1">
    <source>
        <dbReference type="ARBA" id="ARBA00004304"/>
    </source>
</evidence>
<keyword evidence="4" id="KW-1133">Transmembrane helix</keyword>
<evidence type="ECO:0000256" key="5">
    <source>
        <dbReference type="ARBA" id="ARBA00023054"/>
    </source>
</evidence>
<dbReference type="Proteomes" id="UP001181693">
    <property type="component" value="Unassembled WGS sequence"/>
</dbReference>
<keyword evidence="5 8" id="KW-0175">Coiled coil</keyword>
<dbReference type="PANTHER" id="PTHR14360">
    <property type="entry name" value="PROTEIN FMP32, MITOCHONDRIAL"/>
    <property type="match status" value="1"/>
</dbReference>
<keyword evidence="3" id="KW-0812">Transmembrane</keyword>
<comment type="subcellular location">
    <subcellularLocation>
        <location evidence="1">Mitochondrion membrane</location>
        <topology evidence="1">Single-pass membrane protein</topology>
    </subcellularLocation>
</comment>
<dbReference type="FunFam" id="1.20.5.340:FF:000015">
    <property type="entry name" value="Mitochondrial calcium uniporter regulator 1"/>
    <property type="match status" value="1"/>
</dbReference>
<comment type="similarity">
    <text evidence="2">Belongs to the CCDC90 family.</text>
</comment>
<name>A0AAV3ANL6_PYXAD</name>
<accession>A0AAV3ANL6</accession>
<dbReference type="InterPro" id="IPR024461">
    <property type="entry name" value="CCDC90-like"/>
</dbReference>
<keyword evidence="6" id="KW-0496">Mitochondrion</keyword>
<dbReference type="Gene3D" id="1.20.5.340">
    <property type="match status" value="1"/>
</dbReference>
<dbReference type="PANTHER" id="PTHR14360:SF11">
    <property type="entry name" value="MITOCHONDRIAL CALCIUM UNIPORTER REGULATOR 1"/>
    <property type="match status" value="1"/>
</dbReference>
<evidence type="ECO:0000256" key="2">
    <source>
        <dbReference type="ARBA" id="ARBA00007224"/>
    </source>
</evidence>
<keyword evidence="10" id="KW-1185">Reference proteome</keyword>
<proteinExistence type="inferred from homology"/>
<dbReference type="GO" id="GO:0051561">
    <property type="term" value="P:positive regulation of mitochondrial calcium ion concentration"/>
    <property type="evidence" value="ECO:0007669"/>
    <property type="project" value="TreeGrafter"/>
</dbReference>
<dbReference type="Pfam" id="PF07798">
    <property type="entry name" value="CCDC90-like"/>
    <property type="match status" value="1"/>
</dbReference>
<sequence>MKPLLRVLACRERTVSPYRGRVCCAGLQSAFLRGDAHKRTIYSSVGKKFYFDTHAIVQVLEEKGFTSQQSEIVVSALVKIMNTNMDLIYQDMVSKVQQEITLQQVMSHIASVKKDMIILEKSEFSALRTQNEKVKIELQQLKKQLLDEILKVRANNKLDFNLEKSRVKEMYADNERKLLELRTEIVEMVCSSCL</sequence>
<dbReference type="EMBL" id="DYDO01000005">
    <property type="protein sequence ID" value="DBA24540.1"/>
    <property type="molecule type" value="Genomic_DNA"/>
</dbReference>
<evidence type="ECO:0000256" key="7">
    <source>
        <dbReference type="ARBA" id="ARBA00023136"/>
    </source>
</evidence>
<dbReference type="GO" id="GO:0005743">
    <property type="term" value="C:mitochondrial inner membrane"/>
    <property type="evidence" value="ECO:0007669"/>
    <property type="project" value="TreeGrafter"/>
</dbReference>